<gene>
    <name evidence="1" type="ordered locus">Xcel_0556</name>
</gene>
<reference evidence="1 2" key="2">
    <citation type="journal article" date="2010" name="Stand. Genomic Sci.">
        <title>Complete genome sequence of Xylanimonas cellulosilytica type strain (XIL07).</title>
        <authorList>
            <person name="Foster B."/>
            <person name="Pukall R."/>
            <person name="Abt B."/>
            <person name="Nolan M."/>
            <person name="Glavina Del Rio T."/>
            <person name="Chen F."/>
            <person name="Lucas S."/>
            <person name="Tice H."/>
            <person name="Pitluck S."/>
            <person name="Cheng J.-F."/>
            <person name="Chertkov O."/>
            <person name="Brettin T."/>
            <person name="Han C."/>
            <person name="Detter J.C."/>
            <person name="Bruce D."/>
            <person name="Goodwin L."/>
            <person name="Ivanova N."/>
            <person name="Mavromatis K."/>
            <person name="Pati A."/>
            <person name="Mikhailova N."/>
            <person name="Chen A."/>
            <person name="Palaniappan K."/>
            <person name="Land M."/>
            <person name="Hauser L."/>
            <person name="Chang Y.-J."/>
            <person name="Jeffries C.D."/>
            <person name="Chain P."/>
            <person name="Rohde M."/>
            <person name="Goeker M."/>
            <person name="Bristow J."/>
            <person name="Eisen J.A."/>
            <person name="Markowitz V."/>
            <person name="Hugenholtz P."/>
            <person name="Kyrpides N.C."/>
            <person name="Klenk H.-P."/>
            <person name="Lapidus A."/>
        </authorList>
    </citation>
    <scope>NUCLEOTIDE SEQUENCE [LARGE SCALE GENOMIC DNA]</scope>
    <source>
        <strain evidence="2">DSM 15894 / CECT 5975 / LMG 20990 / XIL07</strain>
    </source>
</reference>
<dbReference type="OrthoDB" id="3186208at2"/>
<dbReference type="AlphaFoldDB" id="D1BWL3"/>
<reference evidence="2" key="1">
    <citation type="submission" date="2009-11" db="EMBL/GenBank/DDBJ databases">
        <title>The complete chromosome of Xylanimonas cellulosilytica DSM 15894.</title>
        <authorList>
            <consortium name="US DOE Joint Genome Institute (JGI-PGF)"/>
            <person name="Lucas S."/>
            <person name="Copeland A."/>
            <person name="Lapidus A."/>
            <person name="Glavina del Rio T."/>
            <person name="Dalin E."/>
            <person name="Tice H."/>
            <person name="Bruce D."/>
            <person name="Goodwin L."/>
            <person name="Pitluck S."/>
            <person name="Kyrpides N."/>
            <person name="Mavromatis K."/>
            <person name="Ivanova N."/>
            <person name="Mikhailova N."/>
            <person name="Foster B."/>
            <person name="Clum A."/>
            <person name="Brettin T."/>
            <person name="Detter J.C."/>
            <person name="Han C."/>
            <person name="Larimer F."/>
            <person name="Land M."/>
            <person name="Hauser L."/>
            <person name="Markowitz V."/>
            <person name="Cheng J.F."/>
            <person name="Hugenholtz P."/>
            <person name="Woyke T."/>
            <person name="Wu D."/>
            <person name="Gehrich-Schroeter G."/>
            <person name="Schneider S."/>
            <person name="Pukall S.R."/>
            <person name="Klenk H.P."/>
            <person name="Eisen J.A."/>
        </authorList>
    </citation>
    <scope>NUCLEOTIDE SEQUENCE [LARGE SCALE GENOMIC DNA]</scope>
    <source>
        <strain evidence="2">DSM 15894 / CECT 5975 / LMG 20990 / XIL07</strain>
    </source>
</reference>
<dbReference type="Proteomes" id="UP000002255">
    <property type="component" value="Chromosome"/>
</dbReference>
<name>D1BWL3_XYLCX</name>
<dbReference type="EMBL" id="CP001821">
    <property type="protein sequence ID" value="ACZ29595.1"/>
    <property type="molecule type" value="Genomic_DNA"/>
</dbReference>
<keyword evidence="2" id="KW-1185">Reference proteome</keyword>
<protein>
    <submittedName>
        <fullName evidence="1">Uncharacterized protein</fullName>
    </submittedName>
</protein>
<evidence type="ECO:0000313" key="2">
    <source>
        <dbReference type="Proteomes" id="UP000002255"/>
    </source>
</evidence>
<dbReference type="KEGG" id="xce:Xcel_0556"/>
<accession>D1BWL3</accession>
<dbReference type="HOGENOM" id="CLU_1926772_0_0_11"/>
<sequence>MTEYTPTTGEVRDCFVDGAEGEFIPDDFDRWLFRVQERALAHFVTDGVCLTCGDGVLLSGEHIDPERHAAYAYTAEDIAEAETRGAREFAAWVSSSRLGWFQSIPEGDVREWLLGVAVEYGYRAEQAGADR</sequence>
<organism evidence="1 2">
    <name type="scientific">Xylanimonas cellulosilytica (strain DSM 15894 / JCM 12276 / CECT 5975 / KCTC 9989 / LMG 20990 / NBRC 107835 / XIL07)</name>
    <dbReference type="NCBI Taxonomy" id="446471"/>
    <lineage>
        <taxon>Bacteria</taxon>
        <taxon>Bacillati</taxon>
        <taxon>Actinomycetota</taxon>
        <taxon>Actinomycetes</taxon>
        <taxon>Micrococcales</taxon>
        <taxon>Promicromonosporaceae</taxon>
        <taxon>Xylanimonas</taxon>
    </lineage>
</organism>
<dbReference type="RefSeq" id="WP_012877339.1">
    <property type="nucleotide sequence ID" value="NC_013530.1"/>
</dbReference>
<proteinExistence type="predicted"/>
<evidence type="ECO:0000313" key="1">
    <source>
        <dbReference type="EMBL" id="ACZ29595.1"/>
    </source>
</evidence>
<dbReference type="STRING" id="446471.Xcel_0556"/>